<dbReference type="InterPro" id="IPR000326">
    <property type="entry name" value="PAP2/HPO"/>
</dbReference>
<feature type="transmembrane region" description="Helical" evidence="2">
    <location>
        <begin position="103"/>
        <end position="121"/>
    </location>
</feature>
<dbReference type="STRING" id="416943.SAMN05445871_4100"/>
<dbReference type="OrthoDB" id="8590768at2"/>
<keyword evidence="2" id="KW-0812">Transmembrane</keyword>
<evidence type="ECO:0000259" key="3">
    <source>
        <dbReference type="SMART" id="SM00014"/>
    </source>
</evidence>
<keyword evidence="2" id="KW-1133">Transmembrane helix</keyword>
<dbReference type="Proteomes" id="UP000199120">
    <property type="component" value="Unassembled WGS sequence"/>
</dbReference>
<reference evidence="5" key="1">
    <citation type="submission" date="2016-10" db="EMBL/GenBank/DDBJ databases">
        <authorList>
            <person name="Varghese N."/>
            <person name="Submissions S."/>
        </authorList>
    </citation>
    <scope>NUCLEOTIDE SEQUENCE [LARGE SCALE GENOMIC DNA]</scope>
    <source>
        <strain evidence="5">LMG 26416</strain>
    </source>
</reference>
<name>A0A1H7KXV8_9BURK</name>
<protein>
    <submittedName>
        <fullName evidence="4">PAP2 superfamily protein</fullName>
    </submittedName>
</protein>
<organism evidence="4 5">
    <name type="scientific">Paraburkholderia caballeronis</name>
    <dbReference type="NCBI Taxonomy" id="416943"/>
    <lineage>
        <taxon>Bacteria</taxon>
        <taxon>Pseudomonadati</taxon>
        <taxon>Pseudomonadota</taxon>
        <taxon>Betaproteobacteria</taxon>
        <taxon>Burkholderiales</taxon>
        <taxon>Burkholderiaceae</taxon>
        <taxon>Paraburkholderia</taxon>
    </lineage>
</organism>
<dbReference type="Pfam" id="PF01569">
    <property type="entry name" value="PAP2"/>
    <property type="match status" value="1"/>
</dbReference>
<proteinExistence type="predicted"/>
<dbReference type="SMART" id="SM00014">
    <property type="entry name" value="acidPPc"/>
    <property type="match status" value="1"/>
</dbReference>
<feature type="transmembrane region" description="Helical" evidence="2">
    <location>
        <begin position="6"/>
        <end position="32"/>
    </location>
</feature>
<dbReference type="EMBL" id="FOAJ01000004">
    <property type="protein sequence ID" value="SEK90935.1"/>
    <property type="molecule type" value="Genomic_DNA"/>
</dbReference>
<feature type="transmembrane region" description="Helical" evidence="2">
    <location>
        <begin position="133"/>
        <end position="152"/>
    </location>
</feature>
<evidence type="ECO:0000256" key="2">
    <source>
        <dbReference type="SAM" id="Phobius"/>
    </source>
</evidence>
<dbReference type="Gene3D" id="1.20.144.10">
    <property type="entry name" value="Phosphatidic acid phosphatase type 2/haloperoxidase"/>
    <property type="match status" value="1"/>
</dbReference>
<feature type="domain" description="Phosphatidic acid phosphatase type 2/haloperoxidase" evidence="3">
    <location>
        <begin position="26"/>
        <end position="148"/>
    </location>
</feature>
<evidence type="ECO:0000313" key="4">
    <source>
        <dbReference type="EMBL" id="SEK90935.1"/>
    </source>
</evidence>
<dbReference type="SUPFAM" id="SSF48317">
    <property type="entry name" value="Acid phosphatase/Vanadium-dependent haloperoxidase"/>
    <property type="match status" value="1"/>
</dbReference>
<feature type="compositionally biased region" description="Polar residues" evidence="1">
    <location>
        <begin position="218"/>
        <end position="227"/>
    </location>
</feature>
<dbReference type="InterPro" id="IPR036938">
    <property type="entry name" value="PAP2/HPO_sf"/>
</dbReference>
<feature type="transmembrane region" description="Helical" evidence="2">
    <location>
        <begin position="44"/>
        <end position="65"/>
    </location>
</feature>
<gene>
    <name evidence="4" type="ORF">SAMN05192542_10479</name>
</gene>
<evidence type="ECO:0000256" key="1">
    <source>
        <dbReference type="SAM" id="MobiDB-lite"/>
    </source>
</evidence>
<evidence type="ECO:0000313" key="5">
    <source>
        <dbReference type="Proteomes" id="UP000199120"/>
    </source>
</evidence>
<accession>A0A1H7KXV8</accession>
<keyword evidence="2" id="KW-0472">Membrane</keyword>
<dbReference type="AlphaFoldDB" id="A0A1H7KXV8"/>
<keyword evidence="5" id="KW-1185">Reference proteome</keyword>
<feature type="region of interest" description="Disordered" evidence="1">
    <location>
        <begin position="213"/>
        <end position="233"/>
    </location>
</feature>
<dbReference type="RefSeq" id="WP_090548172.1">
    <property type="nucleotide sequence ID" value="NZ_FNSR01000002.1"/>
</dbReference>
<feature type="transmembrane region" description="Helical" evidence="2">
    <location>
        <begin position="77"/>
        <end position="96"/>
    </location>
</feature>
<dbReference type="CDD" id="cd01610">
    <property type="entry name" value="PAP2_like"/>
    <property type="match status" value="1"/>
</dbReference>
<sequence length="233" mass="24544">MPDLPVHLWYAITNLGGAGLTLPLALAIALWLAAGYSVRMAASWLLLLGLAVGLVTATKIAFLGWGVGVRDLDFTGVSGHAMLSTAVYPVAFFLMLQRANPALRVAGIIVGLATGIAVGLSRVALDAHSPSEAVAGCVVGALTALAFARYWWDAQPGRLSPAAVTLSLAAITFALHGVHVPTHRWVTHLALTVSGHGQPYVRARWKANRELRRPAAPMSQTRNTLAQPSPRPA</sequence>
<feature type="transmembrane region" description="Helical" evidence="2">
    <location>
        <begin position="159"/>
        <end position="179"/>
    </location>
</feature>